<dbReference type="RefSeq" id="WP_236259600.1">
    <property type="nucleotide sequence ID" value="NZ_BNEK01000005.1"/>
</dbReference>
<comment type="similarity">
    <text evidence="1">Belongs to the cytochrome P450 family.</text>
</comment>
<reference evidence="3" key="1">
    <citation type="submission" date="2024-05" db="EMBL/GenBank/DDBJ databases">
        <title>Whole genome shotgun sequence of Streptomyces hygroscopicus NBRC 113678.</title>
        <authorList>
            <person name="Komaki H."/>
            <person name="Tamura T."/>
        </authorList>
    </citation>
    <scope>NUCLEOTIDE SEQUENCE</scope>
    <source>
        <strain evidence="3">N11-34</strain>
    </source>
</reference>
<feature type="compositionally biased region" description="Low complexity" evidence="2">
    <location>
        <begin position="24"/>
        <end position="34"/>
    </location>
</feature>
<name>A0ABQ3UDR0_STRHY</name>
<dbReference type="InterPro" id="IPR002397">
    <property type="entry name" value="Cyt_P450_B"/>
</dbReference>
<dbReference type="Gene3D" id="1.10.630.10">
    <property type="entry name" value="Cytochrome P450"/>
    <property type="match status" value="1"/>
</dbReference>
<dbReference type="PANTHER" id="PTHR46696">
    <property type="entry name" value="P450, PUTATIVE (EUROFUNG)-RELATED"/>
    <property type="match status" value="1"/>
</dbReference>
<dbReference type="InterPro" id="IPR036396">
    <property type="entry name" value="Cyt_P450_sf"/>
</dbReference>
<evidence type="ECO:0000256" key="1">
    <source>
        <dbReference type="ARBA" id="ARBA00010617"/>
    </source>
</evidence>
<keyword evidence="4" id="KW-1185">Reference proteome</keyword>
<evidence type="ECO:0000256" key="2">
    <source>
        <dbReference type="SAM" id="MobiDB-lite"/>
    </source>
</evidence>
<dbReference type="Proteomes" id="UP001054854">
    <property type="component" value="Unassembled WGS sequence"/>
</dbReference>
<feature type="region of interest" description="Disordered" evidence="2">
    <location>
        <begin position="1"/>
        <end position="40"/>
    </location>
</feature>
<dbReference type="EMBL" id="BNEK01000005">
    <property type="protein sequence ID" value="GHJ33739.1"/>
    <property type="molecule type" value="Genomic_DNA"/>
</dbReference>
<accession>A0ABQ3UDR0</accession>
<proteinExistence type="inferred from homology"/>
<gene>
    <name evidence="3" type="ORF">TPA0910_81720</name>
</gene>
<protein>
    <submittedName>
        <fullName evidence="3">Cytochrome P450</fullName>
    </submittedName>
</protein>
<dbReference type="CDD" id="cd20623">
    <property type="entry name" value="CYP_unk"/>
    <property type="match status" value="1"/>
</dbReference>
<dbReference type="PANTHER" id="PTHR46696:SF1">
    <property type="entry name" value="CYTOCHROME P450 YJIB-RELATED"/>
    <property type="match status" value="1"/>
</dbReference>
<evidence type="ECO:0000313" key="4">
    <source>
        <dbReference type="Proteomes" id="UP001054854"/>
    </source>
</evidence>
<dbReference type="PRINTS" id="PR00359">
    <property type="entry name" value="BP450"/>
</dbReference>
<organism evidence="3 4">
    <name type="scientific">Streptomyces hygroscopicus</name>
    <dbReference type="NCBI Taxonomy" id="1912"/>
    <lineage>
        <taxon>Bacteria</taxon>
        <taxon>Bacillati</taxon>
        <taxon>Actinomycetota</taxon>
        <taxon>Actinomycetes</taxon>
        <taxon>Kitasatosporales</taxon>
        <taxon>Streptomycetaceae</taxon>
        <taxon>Streptomyces</taxon>
        <taxon>Streptomyces violaceusniger group</taxon>
    </lineage>
</organism>
<sequence>MTQPEPLPSAAATPAPAEPPSRPSLPSLPGLPDLPDSHVDAVELSGPRFQTEPAQVYRELRQRHGPVAPVLLHGGVPAWLVLGYREVLQVTQDAALFSRDSSLWRLWSAIPEDWPLRPLIGEKQESILFTVGEVHRKRADAVNEALFGIDPFALRDRSERIADTLIDGFCERGSSDLIAEYARLLPALVLAYFFGFSDSEADEVTHSINDMMDGAETAVESQAAFYTACRELVAAKREHPGADATSRLISRSPTGSEEEIVQDLMVMFAAAHQPTAEWIGNTLRLMLTDERFALSLSGGRRSVGWAMNEVLWEDTPSQNVAGRWPTRDTVLGGQRLHAGDLLVLGFAAANTDPQVRPDPAVSTQGNSAFLSFGHGEHGCPMTGRESAETIARAGIEALLDRLPDVDLAVPAQDLLWRPSPWMRGLSALPVRFTPGPRTLG</sequence>
<comment type="caution">
    <text evidence="3">The sequence shown here is derived from an EMBL/GenBank/DDBJ whole genome shotgun (WGS) entry which is preliminary data.</text>
</comment>
<dbReference type="SUPFAM" id="SSF48264">
    <property type="entry name" value="Cytochrome P450"/>
    <property type="match status" value="1"/>
</dbReference>
<evidence type="ECO:0000313" key="3">
    <source>
        <dbReference type="EMBL" id="GHJ33739.1"/>
    </source>
</evidence>